<dbReference type="PROSITE" id="PS50020">
    <property type="entry name" value="WW_DOMAIN_2"/>
    <property type="match status" value="1"/>
</dbReference>
<dbReference type="SUPFAM" id="SSF51045">
    <property type="entry name" value="WW domain"/>
    <property type="match status" value="1"/>
</dbReference>
<feature type="region of interest" description="Disordered" evidence="1">
    <location>
        <begin position="342"/>
        <end position="378"/>
    </location>
</feature>
<dbReference type="InterPro" id="IPR001202">
    <property type="entry name" value="WW_dom"/>
</dbReference>
<keyword evidence="4" id="KW-1185">Reference proteome</keyword>
<name>A0A067RKF3_ZOONE</name>
<dbReference type="PANTHER" id="PTHR21715">
    <property type="entry name" value="RH04127P"/>
    <property type="match status" value="1"/>
</dbReference>
<feature type="region of interest" description="Disordered" evidence="1">
    <location>
        <begin position="209"/>
        <end position="238"/>
    </location>
</feature>
<dbReference type="CDD" id="cd00201">
    <property type="entry name" value="WW"/>
    <property type="match status" value="1"/>
</dbReference>
<feature type="region of interest" description="Disordered" evidence="1">
    <location>
        <begin position="101"/>
        <end position="187"/>
    </location>
</feature>
<sequence length="378" mass="41592">MSCSPLSRTVVCKEVFDENSIPSEEEVKDYALKIGINPDSEPHLLQFARDGLMQALPDGWKPCYDKKLGAWYYFNFKKRESRWEHPLNDVHRNLIKKVRSESISSAGEEDSKTSAKEDLKSYEEAASTTPDTQPFPQSLESLKSSGMQKTGQIQLAPLKKSPVLSPLTTPSLSSPKKLQPSPLSSPVSSKIPAWLMDPSKLVEFKDVSSGTSEITGGSEPGGIATKIDLGGRQRDPVVHKEIPSPTARIDIDRMDMGSLVKKSEESAVSRKERLLSAQEKHPRSMTGRGELTLTGGGSMFLKSRQQKQESHSTVSSTPSPGVEISPTNDVFGAAVELVPLRDQDENLPKSILRDQQRSATPGKPLWDIDPREMSSMCC</sequence>
<feature type="compositionally biased region" description="Basic and acidic residues" evidence="1">
    <location>
        <begin position="342"/>
        <end position="356"/>
    </location>
</feature>
<proteinExistence type="predicted"/>
<dbReference type="AlphaFoldDB" id="A0A067RKF3"/>
<feature type="compositionally biased region" description="Low complexity" evidence="1">
    <location>
        <begin position="209"/>
        <end position="223"/>
    </location>
</feature>
<evidence type="ECO:0000313" key="3">
    <source>
        <dbReference type="EMBL" id="KDR19930.1"/>
    </source>
</evidence>
<dbReference type="EMBL" id="KK852624">
    <property type="protein sequence ID" value="KDR19930.1"/>
    <property type="molecule type" value="Genomic_DNA"/>
</dbReference>
<dbReference type="Pfam" id="PF00397">
    <property type="entry name" value="WW"/>
    <property type="match status" value="1"/>
</dbReference>
<dbReference type="PROSITE" id="PS01159">
    <property type="entry name" value="WW_DOMAIN_1"/>
    <property type="match status" value="1"/>
</dbReference>
<dbReference type="eggNOG" id="ENOG502QW6X">
    <property type="taxonomic scope" value="Eukaryota"/>
</dbReference>
<dbReference type="PANTHER" id="PTHR21715:SF0">
    <property type="entry name" value="RH04127P"/>
    <property type="match status" value="1"/>
</dbReference>
<gene>
    <name evidence="3" type="ORF">L798_05927</name>
</gene>
<dbReference type="Proteomes" id="UP000027135">
    <property type="component" value="Unassembled WGS sequence"/>
</dbReference>
<feature type="compositionally biased region" description="Basic and acidic residues" evidence="1">
    <location>
        <begin position="109"/>
        <end position="123"/>
    </location>
</feature>
<dbReference type="InterPro" id="IPR053233">
    <property type="entry name" value="ABRA-related"/>
</dbReference>
<feature type="domain" description="WW" evidence="2">
    <location>
        <begin position="54"/>
        <end position="88"/>
    </location>
</feature>
<dbReference type="InParanoid" id="A0A067RKF3"/>
<accession>A0A067RKF3</accession>
<organism evidence="3 4">
    <name type="scientific">Zootermopsis nevadensis</name>
    <name type="common">Dampwood termite</name>
    <dbReference type="NCBI Taxonomy" id="136037"/>
    <lineage>
        <taxon>Eukaryota</taxon>
        <taxon>Metazoa</taxon>
        <taxon>Ecdysozoa</taxon>
        <taxon>Arthropoda</taxon>
        <taxon>Hexapoda</taxon>
        <taxon>Insecta</taxon>
        <taxon>Pterygota</taxon>
        <taxon>Neoptera</taxon>
        <taxon>Polyneoptera</taxon>
        <taxon>Dictyoptera</taxon>
        <taxon>Blattodea</taxon>
        <taxon>Blattoidea</taxon>
        <taxon>Termitoidae</taxon>
        <taxon>Termopsidae</taxon>
        <taxon>Zootermopsis</taxon>
    </lineage>
</organism>
<dbReference type="Gene3D" id="3.30.1470.10">
    <property type="entry name" value="Photosystem I PsaD, reaction center subunit II"/>
    <property type="match status" value="1"/>
</dbReference>
<evidence type="ECO:0000256" key="1">
    <source>
        <dbReference type="SAM" id="MobiDB-lite"/>
    </source>
</evidence>
<dbReference type="SMART" id="SM00456">
    <property type="entry name" value="WW"/>
    <property type="match status" value="1"/>
</dbReference>
<feature type="region of interest" description="Disordered" evidence="1">
    <location>
        <begin position="275"/>
        <end position="327"/>
    </location>
</feature>
<feature type="compositionally biased region" description="Polar residues" evidence="1">
    <location>
        <begin position="126"/>
        <end position="153"/>
    </location>
</feature>
<feature type="compositionally biased region" description="Basic and acidic residues" evidence="1">
    <location>
        <begin position="229"/>
        <end position="238"/>
    </location>
</feature>
<dbReference type="STRING" id="136037.A0A067RKF3"/>
<feature type="compositionally biased region" description="Low complexity" evidence="1">
    <location>
        <begin position="160"/>
        <end position="187"/>
    </location>
</feature>
<dbReference type="InterPro" id="IPR036020">
    <property type="entry name" value="WW_dom_sf"/>
</dbReference>
<evidence type="ECO:0000259" key="2">
    <source>
        <dbReference type="PROSITE" id="PS50020"/>
    </source>
</evidence>
<protein>
    <submittedName>
        <fullName evidence="3">Centrosomal protein of 164 kDa</fullName>
    </submittedName>
</protein>
<evidence type="ECO:0000313" key="4">
    <source>
        <dbReference type="Proteomes" id="UP000027135"/>
    </source>
</evidence>
<reference evidence="3 4" key="1">
    <citation type="journal article" date="2014" name="Nat. Commun.">
        <title>Molecular traces of alternative social organization in a termite genome.</title>
        <authorList>
            <person name="Terrapon N."/>
            <person name="Li C."/>
            <person name="Robertson H.M."/>
            <person name="Ji L."/>
            <person name="Meng X."/>
            <person name="Booth W."/>
            <person name="Chen Z."/>
            <person name="Childers C.P."/>
            <person name="Glastad K.M."/>
            <person name="Gokhale K."/>
            <person name="Gowin J."/>
            <person name="Gronenberg W."/>
            <person name="Hermansen R.A."/>
            <person name="Hu H."/>
            <person name="Hunt B.G."/>
            <person name="Huylmans A.K."/>
            <person name="Khalil S.M."/>
            <person name="Mitchell R.D."/>
            <person name="Munoz-Torres M.C."/>
            <person name="Mustard J.A."/>
            <person name="Pan H."/>
            <person name="Reese J.T."/>
            <person name="Scharf M.E."/>
            <person name="Sun F."/>
            <person name="Vogel H."/>
            <person name="Xiao J."/>
            <person name="Yang W."/>
            <person name="Yang Z."/>
            <person name="Yang Z."/>
            <person name="Zhou J."/>
            <person name="Zhu J."/>
            <person name="Brent C.S."/>
            <person name="Elsik C.G."/>
            <person name="Goodisman M.A."/>
            <person name="Liberles D.A."/>
            <person name="Roe R.M."/>
            <person name="Vargo E.L."/>
            <person name="Vilcinskas A."/>
            <person name="Wang J."/>
            <person name="Bornberg-Bauer E."/>
            <person name="Korb J."/>
            <person name="Zhang G."/>
            <person name="Liebig J."/>
        </authorList>
    </citation>
    <scope>NUCLEOTIDE SEQUENCE [LARGE SCALE GENOMIC DNA]</scope>
    <source>
        <tissue evidence="3">Whole organism</tissue>
    </source>
</reference>